<protein>
    <recommendedName>
        <fullName evidence="2">TORTIFOLIA1/SINE1-2 N-terminal domain-containing protein</fullName>
    </recommendedName>
</protein>
<dbReference type="InterPro" id="IPR057600">
    <property type="entry name" value="TORTIFOLIA1/SINE1-2_N"/>
</dbReference>
<comment type="caution">
    <text evidence="3">The sequence shown here is derived from an EMBL/GenBank/DDBJ whole genome shotgun (WGS) entry which is preliminary data.</text>
</comment>
<evidence type="ECO:0000256" key="1">
    <source>
        <dbReference type="SAM" id="Phobius"/>
    </source>
</evidence>
<gene>
    <name evidence="3" type="ORF">GOP47_0017129</name>
</gene>
<reference evidence="3" key="1">
    <citation type="submission" date="2021-01" db="EMBL/GenBank/DDBJ databases">
        <title>Adiantum capillus-veneris genome.</title>
        <authorList>
            <person name="Fang Y."/>
            <person name="Liao Q."/>
        </authorList>
    </citation>
    <scope>NUCLEOTIDE SEQUENCE</scope>
    <source>
        <strain evidence="3">H3</strain>
        <tissue evidence="3">Leaf</tissue>
    </source>
</reference>
<accession>A0A9D4ZBB8</accession>
<proteinExistence type="predicted"/>
<dbReference type="PANTHER" id="PTHR31355">
    <property type="entry name" value="MICROTUBULE-ASSOCIATED PROTEIN TORTIFOLIA1"/>
    <property type="match status" value="1"/>
</dbReference>
<dbReference type="GO" id="GO:0008017">
    <property type="term" value="F:microtubule binding"/>
    <property type="evidence" value="ECO:0007669"/>
    <property type="project" value="InterPro"/>
</dbReference>
<keyword evidence="1" id="KW-1133">Transmembrane helix</keyword>
<dbReference type="GO" id="GO:0005874">
    <property type="term" value="C:microtubule"/>
    <property type="evidence" value="ECO:0007669"/>
    <property type="project" value="InterPro"/>
</dbReference>
<evidence type="ECO:0000313" key="3">
    <source>
        <dbReference type="EMBL" id="KAI5068784.1"/>
    </source>
</evidence>
<dbReference type="PANTHER" id="PTHR31355:SF4">
    <property type="entry name" value="TOG DOMAIN-CONTAINING PROTEIN"/>
    <property type="match status" value="1"/>
</dbReference>
<dbReference type="InterPro" id="IPR016024">
    <property type="entry name" value="ARM-type_fold"/>
</dbReference>
<dbReference type="Proteomes" id="UP000886520">
    <property type="component" value="Chromosome 16"/>
</dbReference>
<organism evidence="3 4">
    <name type="scientific">Adiantum capillus-veneris</name>
    <name type="common">Maidenhair fern</name>
    <dbReference type="NCBI Taxonomy" id="13818"/>
    <lineage>
        <taxon>Eukaryota</taxon>
        <taxon>Viridiplantae</taxon>
        <taxon>Streptophyta</taxon>
        <taxon>Embryophyta</taxon>
        <taxon>Tracheophyta</taxon>
        <taxon>Polypodiopsida</taxon>
        <taxon>Polypodiidae</taxon>
        <taxon>Polypodiales</taxon>
        <taxon>Pteridineae</taxon>
        <taxon>Pteridaceae</taxon>
        <taxon>Vittarioideae</taxon>
        <taxon>Adiantum</taxon>
    </lineage>
</organism>
<keyword evidence="1" id="KW-0812">Transmembrane</keyword>
<dbReference type="SUPFAM" id="SSF48371">
    <property type="entry name" value="ARM repeat"/>
    <property type="match status" value="1"/>
</dbReference>
<dbReference type="EMBL" id="JABFUD020000016">
    <property type="protein sequence ID" value="KAI5068784.1"/>
    <property type="molecule type" value="Genomic_DNA"/>
</dbReference>
<dbReference type="InterPro" id="IPR033337">
    <property type="entry name" value="TORTIFOLIA1/SINE1-2"/>
</dbReference>
<keyword evidence="4" id="KW-1185">Reference proteome</keyword>
<dbReference type="OrthoDB" id="611190at2759"/>
<feature type="domain" description="TORTIFOLIA1/SINE1-2 N-terminal" evidence="2">
    <location>
        <begin position="38"/>
        <end position="258"/>
    </location>
</feature>
<name>A0A9D4ZBB8_ADICA</name>
<feature type="transmembrane region" description="Helical" evidence="1">
    <location>
        <begin position="744"/>
        <end position="763"/>
    </location>
</feature>
<evidence type="ECO:0000313" key="4">
    <source>
        <dbReference type="Proteomes" id="UP000886520"/>
    </source>
</evidence>
<dbReference type="InterPro" id="IPR011989">
    <property type="entry name" value="ARM-like"/>
</dbReference>
<dbReference type="Gene3D" id="1.25.10.10">
    <property type="entry name" value="Leucine-rich Repeat Variant"/>
    <property type="match status" value="1"/>
</dbReference>
<evidence type="ECO:0000259" key="2">
    <source>
        <dbReference type="Pfam" id="PF24714"/>
    </source>
</evidence>
<dbReference type="AlphaFoldDB" id="A0A9D4ZBB8"/>
<keyword evidence="1" id="KW-0472">Membrane</keyword>
<dbReference type="Pfam" id="PF24714">
    <property type="entry name" value="TOR1L1_N"/>
    <property type="match status" value="1"/>
</dbReference>
<sequence>MQVEARHLSEELGMDALSGYLDPPPPRIDGEASSPLAIHVYSTLAKLHKHSLIPYLPRIMSCVLSSLSSSLQLHPACMQVVSTLAIHTIDSSRDPASNEETLRSLCRPLLSALLIPDPLHLSSGAASCLQSLVESDRWKCAPLDLQELVCAKGMQGLVDESIQTVAHMDLMRSLASISSGVVIQGYGAPLLAAGMDILQNSSSTMKRVAAAQLLESILKIADAELLDLDLSPIVGVLQECQQDEVAGVRTAAADALKTANSYASYANPCDKICASTVTGKSMQQSFCRLAHNAHMKSPALARRDGGLPLNGTPCHGPLVASTPSLHKSDRWLRRLPLGPLQQSSLANSTSDVPTRKRHVASRLSEYKENVAPANNIRVPASRDVQQSKTWMPKKDSPLLWPQISSRTTQVENWSLFDSPHTPIVPFRGEREFGERDSSVTTLLEKHFGKQKYLFEDEMDVSLGYNTSNVASFVKKEICDQEEEHCNDGEVCNSFDQDFGGSSRVDSSGTDLCCGTEGIYSPDKESASDCESSIASDHGSNMQNLSLNGDLMMTPQRLVRTLQFDYEYEINLDQENQILSESSDVGTPDDARCLVGASCQSEEGSCYADSKISRISTESNSGSESCALFSEGDTQVNLNSADSSSMVKRRVRHHASSILQKVRLSELMYSGACFEEDKSKQHQNHALSRHSSTCDDYEKVKGHLSSHHDAGGQGNMPDVELKISMLSQQKKQSNLCSGLWGKVRYVFVFVISVGLFVAGFTTYVEHLEGSNVLVPT</sequence>